<dbReference type="EMBL" id="JBHRUH010000002">
    <property type="protein sequence ID" value="MFC3290548.1"/>
    <property type="molecule type" value="Genomic_DNA"/>
</dbReference>
<dbReference type="RefSeq" id="WP_019020367.1">
    <property type="nucleotide sequence ID" value="NZ_BMXD01000016.1"/>
</dbReference>
<dbReference type="Proteomes" id="UP001595640">
    <property type="component" value="Unassembled WGS sequence"/>
</dbReference>
<name>A0ABV7LVH6_9GAMM</name>
<evidence type="ECO:0000313" key="3">
    <source>
        <dbReference type="Proteomes" id="UP001595640"/>
    </source>
</evidence>
<evidence type="ECO:0008006" key="4">
    <source>
        <dbReference type="Google" id="ProtNLM"/>
    </source>
</evidence>
<feature type="transmembrane region" description="Helical" evidence="1">
    <location>
        <begin position="70"/>
        <end position="92"/>
    </location>
</feature>
<keyword evidence="1" id="KW-0812">Transmembrane</keyword>
<keyword evidence="1" id="KW-0472">Membrane</keyword>
<sequence length="107" mass="11309">MRNNDTAQDDRLDFSDVEQTAFGRCGTLTVLAVAFQVLLFPELGLWAGAILGACGTVPVMIAYGKNKPLLFSVAIGVMAVVGVIAQAIYGLVFDAAFSVADSLLAYY</sequence>
<protein>
    <recommendedName>
        <fullName evidence="4">FUSC family protein</fullName>
    </recommendedName>
</protein>
<feature type="transmembrane region" description="Helical" evidence="1">
    <location>
        <begin position="45"/>
        <end position="63"/>
    </location>
</feature>
<proteinExistence type="predicted"/>
<gene>
    <name evidence="2" type="ORF">ACFOEI_00490</name>
</gene>
<evidence type="ECO:0000256" key="1">
    <source>
        <dbReference type="SAM" id="Phobius"/>
    </source>
</evidence>
<feature type="transmembrane region" description="Helical" evidence="1">
    <location>
        <begin position="21"/>
        <end position="39"/>
    </location>
</feature>
<keyword evidence="1" id="KW-1133">Transmembrane helix</keyword>
<organism evidence="2 3">
    <name type="scientific">Modicisalibacter luteus</name>
    <dbReference type="NCBI Taxonomy" id="453962"/>
    <lineage>
        <taxon>Bacteria</taxon>
        <taxon>Pseudomonadati</taxon>
        <taxon>Pseudomonadota</taxon>
        <taxon>Gammaproteobacteria</taxon>
        <taxon>Oceanospirillales</taxon>
        <taxon>Halomonadaceae</taxon>
        <taxon>Modicisalibacter</taxon>
    </lineage>
</organism>
<keyword evidence="3" id="KW-1185">Reference proteome</keyword>
<evidence type="ECO:0000313" key="2">
    <source>
        <dbReference type="EMBL" id="MFC3290548.1"/>
    </source>
</evidence>
<reference evidence="3" key="1">
    <citation type="journal article" date="2019" name="Int. J. Syst. Evol. Microbiol.">
        <title>The Global Catalogue of Microorganisms (GCM) 10K type strain sequencing project: providing services to taxonomists for standard genome sequencing and annotation.</title>
        <authorList>
            <consortium name="The Broad Institute Genomics Platform"/>
            <consortium name="The Broad Institute Genome Sequencing Center for Infectious Disease"/>
            <person name="Wu L."/>
            <person name="Ma J."/>
        </authorList>
    </citation>
    <scope>NUCLEOTIDE SEQUENCE [LARGE SCALE GENOMIC DNA]</scope>
    <source>
        <strain evidence="3">KCTC 12847</strain>
    </source>
</reference>
<comment type="caution">
    <text evidence="2">The sequence shown here is derived from an EMBL/GenBank/DDBJ whole genome shotgun (WGS) entry which is preliminary data.</text>
</comment>
<accession>A0ABV7LVH6</accession>